<dbReference type="GO" id="GO:0003995">
    <property type="term" value="F:acyl-CoA dehydrogenase activity"/>
    <property type="evidence" value="ECO:0007669"/>
    <property type="project" value="TreeGrafter"/>
</dbReference>
<dbReference type="SUPFAM" id="SSF47203">
    <property type="entry name" value="Acyl-CoA dehydrogenase C-terminal domain-like"/>
    <property type="match status" value="1"/>
</dbReference>
<feature type="compositionally biased region" description="Pro residues" evidence="6">
    <location>
        <begin position="1"/>
        <end position="13"/>
    </location>
</feature>
<evidence type="ECO:0000259" key="7">
    <source>
        <dbReference type="Pfam" id="PF00441"/>
    </source>
</evidence>
<evidence type="ECO:0000313" key="8">
    <source>
        <dbReference type="EMBL" id="PQP16532.1"/>
    </source>
</evidence>
<keyword evidence="5" id="KW-0560">Oxidoreductase</keyword>
<dbReference type="InterPro" id="IPR036250">
    <property type="entry name" value="AcylCo_DH-like_C"/>
</dbReference>
<keyword evidence="4" id="KW-0274">FAD</keyword>
<evidence type="ECO:0000313" key="9">
    <source>
        <dbReference type="Proteomes" id="UP000239290"/>
    </source>
</evidence>
<name>A0A2S8IQ52_RHOOP</name>
<dbReference type="SUPFAM" id="SSF56645">
    <property type="entry name" value="Acyl-CoA dehydrogenase NM domain-like"/>
    <property type="match status" value="1"/>
</dbReference>
<gene>
    <name evidence="8" type="ORF">C5613_36230</name>
</gene>
<sequence>MVRPGPNPRPWLHPPGWHQRDHARNHRASIGSFMSDLDSLLSQLFGKEDACAGENIDGTAWSRLVESDLTRVGIEDSLGGAGGDWSDAATVTIRAAQAGIAAPLTECLFIASHLAAKTGNTLPPGLVTASVAARRTSTLTKTTRGWHLTAAFEKVPWGSVCDELWALVPTTSGKVAFVRVNRKDLVATPRLSLGTEPRDDLHVDTEIGVHNVMDEDVIDEVMLLGALGRSCQLLGALRSCLRLSHEYVLVRHQFRKPLAAHQIVQHTIATIAEDAAAAESAVIAAVQQLPAPGRSPAAPAVLAIAAAKVQTSTAATKVARAAHQLHGAMGLTAEHPLHFHSTRLWSWRDEFGTEAHWSAQIADLVRTTYAGDVWAALTVLSSGAALGGLAAAATSNLSKG</sequence>
<dbReference type="InterPro" id="IPR009100">
    <property type="entry name" value="AcylCoA_DH/oxidase_NM_dom_sf"/>
</dbReference>
<evidence type="ECO:0000256" key="5">
    <source>
        <dbReference type="ARBA" id="ARBA00023002"/>
    </source>
</evidence>
<dbReference type="PANTHER" id="PTHR48083">
    <property type="entry name" value="MEDIUM-CHAIN SPECIFIC ACYL-COA DEHYDROGENASE, MITOCHONDRIAL-RELATED"/>
    <property type="match status" value="1"/>
</dbReference>
<comment type="caution">
    <text evidence="8">The sequence shown here is derived from an EMBL/GenBank/DDBJ whole genome shotgun (WGS) entry which is preliminary data.</text>
</comment>
<organism evidence="8 9">
    <name type="scientific">Rhodococcus opacus</name>
    <name type="common">Nocardia opaca</name>
    <dbReference type="NCBI Taxonomy" id="37919"/>
    <lineage>
        <taxon>Bacteria</taxon>
        <taxon>Bacillati</taxon>
        <taxon>Actinomycetota</taxon>
        <taxon>Actinomycetes</taxon>
        <taxon>Mycobacteriales</taxon>
        <taxon>Nocardiaceae</taxon>
        <taxon>Rhodococcus</taxon>
    </lineage>
</organism>
<dbReference type="InterPro" id="IPR009075">
    <property type="entry name" value="AcylCo_DH/oxidase_C"/>
</dbReference>
<feature type="region of interest" description="Disordered" evidence="6">
    <location>
        <begin position="1"/>
        <end position="21"/>
    </location>
</feature>
<dbReference type="Gene3D" id="1.20.140.10">
    <property type="entry name" value="Butyryl-CoA Dehydrogenase, subunit A, domain 3"/>
    <property type="match status" value="1"/>
</dbReference>
<proteinExistence type="inferred from homology"/>
<evidence type="ECO:0000256" key="3">
    <source>
        <dbReference type="ARBA" id="ARBA00022630"/>
    </source>
</evidence>
<dbReference type="AlphaFoldDB" id="A0A2S8IQ52"/>
<evidence type="ECO:0000256" key="1">
    <source>
        <dbReference type="ARBA" id="ARBA00001974"/>
    </source>
</evidence>
<dbReference type="InterPro" id="IPR037069">
    <property type="entry name" value="AcylCoA_DH/ox_N_sf"/>
</dbReference>
<dbReference type="PANTHER" id="PTHR48083:SF2">
    <property type="entry name" value="MEDIUM-CHAIN SPECIFIC ACYL-COA DEHYDROGENASE, MITOCHONDRIAL"/>
    <property type="match status" value="1"/>
</dbReference>
<dbReference type="GO" id="GO:0033539">
    <property type="term" value="P:fatty acid beta-oxidation using acyl-CoA dehydrogenase"/>
    <property type="evidence" value="ECO:0007669"/>
    <property type="project" value="TreeGrafter"/>
</dbReference>
<evidence type="ECO:0000256" key="4">
    <source>
        <dbReference type="ARBA" id="ARBA00022827"/>
    </source>
</evidence>
<protein>
    <recommendedName>
        <fullName evidence="7">Acyl-CoA dehydrogenase/oxidase C-terminal domain-containing protein</fullName>
    </recommendedName>
</protein>
<feature type="domain" description="Acyl-CoA dehydrogenase/oxidase C-terminal" evidence="7">
    <location>
        <begin position="220"/>
        <end position="338"/>
    </location>
</feature>
<dbReference type="EMBL" id="PUIO01000063">
    <property type="protein sequence ID" value="PQP16532.1"/>
    <property type="molecule type" value="Genomic_DNA"/>
</dbReference>
<dbReference type="InterPro" id="IPR050741">
    <property type="entry name" value="Acyl-CoA_dehydrogenase"/>
</dbReference>
<dbReference type="Proteomes" id="UP000239290">
    <property type="component" value="Unassembled WGS sequence"/>
</dbReference>
<comment type="cofactor">
    <cofactor evidence="1">
        <name>FAD</name>
        <dbReference type="ChEBI" id="CHEBI:57692"/>
    </cofactor>
</comment>
<evidence type="ECO:0000256" key="6">
    <source>
        <dbReference type="SAM" id="MobiDB-lite"/>
    </source>
</evidence>
<reference evidence="9" key="1">
    <citation type="submission" date="2018-02" db="EMBL/GenBank/DDBJ databases">
        <title>Draft genome sequencing of Rhodococcus opacus KU647198.</title>
        <authorList>
            <person name="Zheng B.-X."/>
        </authorList>
    </citation>
    <scope>NUCLEOTIDE SEQUENCE [LARGE SCALE GENOMIC DNA]</scope>
    <source>
        <strain evidence="9">04-OD7</strain>
    </source>
</reference>
<dbReference type="Pfam" id="PF00441">
    <property type="entry name" value="Acyl-CoA_dh_1"/>
    <property type="match status" value="1"/>
</dbReference>
<evidence type="ECO:0000256" key="2">
    <source>
        <dbReference type="ARBA" id="ARBA00009347"/>
    </source>
</evidence>
<keyword evidence="3" id="KW-0285">Flavoprotein</keyword>
<dbReference type="Gene3D" id="1.10.540.10">
    <property type="entry name" value="Acyl-CoA dehydrogenase/oxidase, N-terminal domain"/>
    <property type="match status" value="1"/>
</dbReference>
<dbReference type="GO" id="GO:0050660">
    <property type="term" value="F:flavin adenine dinucleotide binding"/>
    <property type="evidence" value="ECO:0007669"/>
    <property type="project" value="InterPro"/>
</dbReference>
<dbReference type="GO" id="GO:0005737">
    <property type="term" value="C:cytoplasm"/>
    <property type="evidence" value="ECO:0007669"/>
    <property type="project" value="TreeGrafter"/>
</dbReference>
<comment type="similarity">
    <text evidence="2">Belongs to the acyl-CoA dehydrogenase family.</text>
</comment>
<accession>A0A2S8IQ52</accession>